<keyword evidence="3 6" id="KW-1133">Transmembrane helix</keyword>
<accession>A0ABV3Z4D7</accession>
<evidence type="ECO:0000256" key="2">
    <source>
        <dbReference type="ARBA" id="ARBA00022692"/>
    </source>
</evidence>
<feature type="region of interest" description="Disordered" evidence="5">
    <location>
        <begin position="449"/>
        <end position="519"/>
    </location>
</feature>
<evidence type="ECO:0000313" key="9">
    <source>
        <dbReference type="Proteomes" id="UP001560685"/>
    </source>
</evidence>
<evidence type="ECO:0000256" key="4">
    <source>
        <dbReference type="ARBA" id="ARBA00023136"/>
    </source>
</evidence>
<evidence type="ECO:0000259" key="7">
    <source>
        <dbReference type="Pfam" id="PF07219"/>
    </source>
</evidence>
<protein>
    <submittedName>
        <fullName evidence="8">Heme biosynthesis HemY N-terminal domain-containing protein</fullName>
    </submittedName>
</protein>
<evidence type="ECO:0000256" key="6">
    <source>
        <dbReference type="SAM" id="Phobius"/>
    </source>
</evidence>
<gene>
    <name evidence="8" type="ORF">ABFZ84_04970</name>
</gene>
<name>A0ABV3Z4D7_9PROT</name>
<keyword evidence="9" id="KW-1185">Reference proteome</keyword>
<dbReference type="SUPFAM" id="SSF48452">
    <property type="entry name" value="TPR-like"/>
    <property type="match status" value="1"/>
</dbReference>
<dbReference type="Proteomes" id="UP001560685">
    <property type="component" value="Unassembled WGS sequence"/>
</dbReference>
<dbReference type="RefSeq" id="WP_369312829.1">
    <property type="nucleotide sequence ID" value="NZ_JBEHZE010000001.1"/>
</dbReference>
<proteinExistence type="predicted"/>
<evidence type="ECO:0000313" key="8">
    <source>
        <dbReference type="EMBL" id="MEX6632894.1"/>
    </source>
</evidence>
<keyword evidence="2 6" id="KW-0812">Transmembrane</keyword>
<evidence type="ECO:0000256" key="5">
    <source>
        <dbReference type="SAM" id="MobiDB-lite"/>
    </source>
</evidence>
<dbReference type="EMBL" id="JBEHZE010000001">
    <property type="protein sequence ID" value="MEX6632894.1"/>
    <property type="molecule type" value="Genomic_DNA"/>
</dbReference>
<feature type="compositionally biased region" description="Acidic residues" evidence="5">
    <location>
        <begin position="488"/>
        <end position="498"/>
    </location>
</feature>
<organism evidence="8 9">
    <name type="scientific">Hyphococcus lacteus</name>
    <dbReference type="NCBI Taxonomy" id="3143536"/>
    <lineage>
        <taxon>Bacteria</taxon>
        <taxon>Pseudomonadati</taxon>
        <taxon>Pseudomonadota</taxon>
        <taxon>Alphaproteobacteria</taxon>
        <taxon>Parvularculales</taxon>
        <taxon>Parvularculaceae</taxon>
        <taxon>Hyphococcus</taxon>
    </lineage>
</organism>
<feature type="domain" description="HemY N-terminal" evidence="7">
    <location>
        <begin position="45"/>
        <end position="132"/>
    </location>
</feature>
<dbReference type="Pfam" id="PF07219">
    <property type="entry name" value="HemY_N"/>
    <property type="match status" value="1"/>
</dbReference>
<comment type="caution">
    <text evidence="8">The sequence shown here is derived from an EMBL/GenBank/DDBJ whole genome shotgun (WGS) entry which is preliminary data.</text>
</comment>
<sequence length="519" mass="56022">MIRILIFLLGILLFASGVTYFASLDSRFTGEVFGYHFDGPSGLIIGGAFALLLITIYLTHKIKDIMGLPARIKARDAETKRTRGVAALTRGLEAVAVGDGEDAAHHARVARRLLDDVAVTRLLSAQAAQLSGDTKAAQEGFSAMLEAPETEFLGLQGLYAQAMKTDDRDAARGYAERAFRLRPNADWAYHSVFELGLERGAWGDTRIALERAEKNKLVEGAHAQRGKAALLTADAYAVHSIDRQAALSELETALKFAPGFAPAALLAARLYADDSKIGKASKIIETAFSEAPHPALIKQYDRLYKDENNEKRASKLRKLADKAPISDEAILLQARAENLVENWADAVQKLEPLLSNAPTAAAFSLMATAIAGLHGGPSAQVWLEHAANAPRDPRPGADGDFNLTREGWARLVREYMDFGRLAPPPIEALETGLSIDEVRLLAAPPVVEPEILDEQPADETGDTELQVDDANEGGVEAENDVVASGGPEQDDNDEENQEENLASTAEDAERAIKASREVS</sequence>
<dbReference type="InterPro" id="IPR011990">
    <property type="entry name" value="TPR-like_helical_dom_sf"/>
</dbReference>
<feature type="transmembrane region" description="Helical" evidence="6">
    <location>
        <begin position="39"/>
        <end position="58"/>
    </location>
</feature>
<feature type="compositionally biased region" description="Acidic residues" evidence="5">
    <location>
        <begin position="450"/>
        <end position="479"/>
    </location>
</feature>
<evidence type="ECO:0000256" key="1">
    <source>
        <dbReference type="ARBA" id="ARBA00004370"/>
    </source>
</evidence>
<dbReference type="Gene3D" id="1.25.40.10">
    <property type="entry name" value="Tetratricopeptide repeat domain"/>
    <property type="match status" value="1"/>
</dbReference>
<comment type="subcellular location">
    <subcellularLocation>
        <location evidence="1">Membrane</location>
    </subcellularLocation>
</comment>
<feature type="compositionally biased region" description="Basic and acidic residues" evidence="5">
    <location>
        <begin position="507"/>
        <end position="519"/>
    </location>
</feature>
<evidence type="ECO:0000256" key="3">
    <source>
        <dbReference type="ARBA" id="ARBA00022989"/>
    </source>
</evidence>
<dbReference type="InterPro" id="IPR010817">
    <property type="entry name" value="HemY_N"/>
</dbReference>
<keyword evidence="4 6" id="KW-0472">Membrane</keyword>
<reference evidence="8 9" key="1">
    <citation type="submission" date="2024-05" db="EMBL/GenBank/DDBJ databases">
        <title>Three bacterial strains, DH-69, EH-24, and ECK-19 isolated from coastal sediments.</title>
        <authorList>
            <person name="Ye Y.-Q."/>
            <person name="Du Z.-J."/>
        </authorList>
    </citation>
    <scope>NUCLEOTIDE SEQUENCE [LARGE SCALE GENOMIC DNA]</scope>
    <source>
        <strain evidence="8 9">ECK-19</strain>
    </source>
</reference>